<accession>A0A0P0P1P4</accession>
<evidence type="ECO:0000313" key="2">
    <source>
        <dbReference type="Proteomes" id="UP000056905"/>
    </source>
</evidence>
<gene>
    <name evidence="1" type="ORF">AQ619_13555</name>
</gene>
<name>A0A0P0P1P4_9CAUL</name>
<reference evidence="1 2" key="1">
    <citation type="submission" date="2015-10" db="EMBL/GenBank/DDBJ databases">
        <title>Conservation of the essential genome among Caulobacter and Brevundimonas species.</title>
        <authorList>
            <person name="Scott D."/>
            <person name="Ely B."/>
        </authorList>
    </citation>
    <scope>NUCLEOTIDE SEQUENCE [LARGE SCALE GENOMIC DNA]</scope>
    <source>
        <strain evidence="1 2">CB4</strain>
    </source>
</reference>
<dbReference type="EMBL" id="CP013002">
    <property type="protein sequence ID" value="ALL14287.1"/>
    <property type="molecule type" value="Genomic_DNA"/>
</dbReference>
<sequence>MSVGVNPCLARTPTGTRALVILTTSMPATTLTLEASRDLRALLEQAEREVETALALPQAQQDLLASSPKGCA</sequence>
<proteinExistence type="predicted"/>
<organism evidence="1 2">
    <name type="scientific">Caulobacter henricii</name>
    <dbReference type="NCBI Taxonomy" id="69395"/>
    <lineage>
        <taxon>Bacteria</taxon>
        <taxon>Pseudomonadati</taxon>
        <taxon>Pseudomonadota</taxon>
        <taxon>Alphaproteobacteria</taxon>
        <taxon>Caulobacterales</taxon>
        <taxon>Caulobacteraceae</taxon>
        <taxon>Caulobacter</taxon>
    </lineage>
</organism>
<protein>
    <submittedName>
        <fullName evidence="1">Uncharacterized protein</fullName>
    </submittedName>
</protein>
<dbReference type="KEGG" id="chq:AQ619_13555"/>
<dbReference type="Proteomes" id="UP000056905">
    <property type="component" value="Chromosome"/>
</dbReference>
<dbReference type="STRING" id="69395.AQ619_13555"/>
<keyword evidence="2" id="KW-1185">Reference proteome</keyword>
<dbReference type="AlphaFoldDB" id="A0A0P0P1P4"/>
<dbReference type="RefSeq" id="WP_062148617.1">
    <property type="nucleotide sequence ID" value="NZ_CP013002.1"/>
</dbReference>
<evidence type="ECO:0000313" key="1">
    <source>
        <dbReference type="EMBL" id="ALL14287.1"/>
    </source>
</evidence>